<organism evidence="2 3">
    <name type="scientific">Verticillium longisporum</name>
    <name type="common">Verticillium dahliae var. longisporum</name>
    <dbReference type="NCBI Taxonomy" id="100787"/>
    <lineage>
        <taxon>Eukaryota</taxon>
        <taxon>Fungi</taxon>
        <taxon>Dikarya</taxon>
        <taxon>Ascomycota</taxon>
        <taxon>Pezizomycotina</taxon>
        <taxon>Sordariomycetes</taxon>
        <taxon>Hypocreomycetidae</taxon>
        <taxon>Glomerellales</taxon>
        <taxon>Plectosphaerellaceae</taxon>
        <taxon>Verticillium</taxon>
    </lineage>
</organism>
<dbReference type="EMBL" id="CVQH01023083">
    <property type="protein sequence ID" value="CRK34609.1"/>
    <property type="molecule type" value="Genomic_DNA"/>
</dbReference>
<feature type="compositionally biased region" description="Basic and acidic residues" evidence="1">
    <location>
        <begin position="100"/>
        <end position="122"/>
    </location>
</feature>
<feature type="compositionally biased region" description="Gly residues" evidence="1">
    <location>
        <begin position="189"/>
        <end position="198"/>
    </location>
</feature>
<evidence type="ECO:0000313" key="2">
    <source>
        <dbReference type="EMBL" id="CRK34609.1"/>
    </source>
</evidence>
<feature type="compositionally biased region" description="Basic residues" evidence="1">
    <location>
        <begin position="1"/>
        <end position="12"/>
    </location>
</feature>
<feature type="region of interest" description="Disordered" evidence="1">
    <location>
        <begin position="1"/>
        <end position="23"/>
    </location>
</feature>
<evidence type="ECO:0000313" key="3">
    <source>
        <dbReference type="Proteomes" id="UP000044602"/>
    </source>
</evidence>
<reference evidence="3" key="1">
    <citation type="submission" date="2015-05" db="EMBL/GenBank/DDBJ databases">
        <authorList>
            <person name="Fogelqvist Johan"/>
        </authorList>
    </citation>
    <scope>NUCLEOTIDE SEQUENCE [LARGE SCALE GENOMIC DNA]</scope>
</reference>
<keyword evidence="3" id="KW-1185">Reference proteome</keyword>
<feature type="compositionally biased region" description="Basic and acidic residues" evidence="1">
    <location>
        <begin position="267"/>
        <end position="286"/>
    </location>
</feature>
<name>A0A0G4MKA8_VERLO</name>
<feature type="region of interest" description="Disordered" evidence="1">
    <location>
        <begin position="95"/>
        <end position="328"/>
    </location>
</feature>
<sequence length="328" mass="33400">MDQRHYPSHRGLARSSLPLRPPVPRVHKRSLVLERQTDALVPPQAGQRLGDLVEDALLLHRDISAASRDVALVVPCVGAVGLGAGRIAHGLGDADADADGGTRQEVPEKGEPAAGHGGRDVAGRVAQADGEDVRVGGGGEQRGGQGQHGLAVGGRGLGEDGDDAGRVGGEEGVEVVEGGAGGRRQADGAEGGGDGGEQGDALELAGRGVGAREDGVEDGGEVEGVDGRGQGRGDDGGRVGEAAGRLVGEGAAAHAVELQVDPPQAGDGHEGPEQGLADDHGQRQVVEEEEIGGRQGQEERQAQEEQRRVEGVGQRRHGRLDGHEGRDA</sequence>
<feature type="compositionally biased region" description="Gly residues" evidence="1">
    <location>
        <begin position="135"/>
        <end position="156"/>
    </location>
</feature>
<feature type="compositionally biased region" description="Acidic residues" evidence="1">
    <location>
        <begin position="215"/>
        <end position="224"/>
    </location>
</feature>
<feature type="compositionally biased region" description="Basic and acidic residues" evidence="1">
    <location>
        <begin position="319"/>
        <end position="328"/>
    </location>
</feature>
<evidence type="ECO:0000256" key="1">
    <source>
        <dbReference type="SAM" id="MobiDB-lite"/>
    </source>
</evidence>
<feature type="compositionally biased region" description="Basic and acidic residues" evidence="1">
    <location>
        <begin position="296"/>
        <end position="310"/>
    </location>
</feature>
<accession>A0A0G4MKA8</accession>
<gene>
    <name evidence="2" type="ORF">BN1708_006443</name>
</gene>
<dbReference type="Proteomes" id="UP000044602">
    <property type="component" value="Unassembled WGS sequence"/>
</dbReference>
<feature type="compositionally biased region" description="Basic and acidic residues" evidence="1">
    <location>
        <begin position="225"/>
        <end position="238"/>
    </location>
</feature>
<proteinExistence type="predicted"/>
<dbReference type="AlphaFoldDB" id="A0A0G4MKA8"/>
<protein>
    <submittedName>
        <fullName evidence="2">Uncharacterized protein</fullName>
    </submittedName>
</protein>